<gene>
    <name evidence="2" type="ORF">B0H17DRAFT_1206918</name>
</gene>
<organism evidence="2 3">
    <name type="scientific">Mycena rosella</name>
    <name type="common">Pink bonnet</name>
    <name type="synonym">Agaricus rosellus</name>
    <dbReference type="NCBI Taxonomy" id="1033263"/>
    <lineage>
        <taxon>Eukaryota</taxon>
        <taxon>Fungi</taxon>
        <taxon>Dikarya</taxon>
        <taxon>Basidiomycota</taxon>
        <taxon>Agaricomycotina</taxon>
        <taxon>Agaricomycetes</taxon>
        <taxon>Agaricomycetidae</taxon>
        <taxon>Agaricales</taxon>
        <taxon>Marasmiineae</taxon>
        <taxon>Mycenaceae</taxon>
        <taxon>Mycena</taxon>
    </lineage>
</organism>
<dbReference type="Pfam" id="PF18803">
    <property type="entry name" value="CxC2"/>
    <property type="match status" value="1"/>
</dbReference>
<reference evidence="2" key="1">
    <citation type="submission" date="2023-03" db="EMBL/GenBank/DDBJ databases">
        <title>Massive genome expansion in bonnet fungi (Mycena s.s.) driven by repeated elements and novel gene families across ecological guilds.</title>
        <authorList>
            <consortium name="Lawrence Berkeley National Laboratory"/>
            <person name="Harder C.B."/>
            <person name="Miyauchi S."/>
            <person name="Viragh M."/>
            <person name="Kuo A."/>
            <person name="Thoen E."/>
            <person name="Andreopoulos B."/>
            <person name="Lu D."/>
            <person name="Skrede I."/>
            <person name="Drula E."/>
            <person name="Henrissat B."/>
            <person name="Morin E."/>
            <person name="Kohler A."/>
            <person name="Barry K."/>
            <person name="LaButti K."/>
            <person name="Morin E."/>
            <person name="Salamov A."/>
            <person name="Lipzen A."/>
            <person name="Mereny Z."/>
            <person name="Hegedus B."/>
            <person name="Baldrian P."/>
            <person name="Stursova M."/>
            <person name="Weitz H."/>
            <person name="Taylor A."/>
            <person name="Grigoriev I.V."/>
            <person name="Nagy L.G."/>
            <person name="Martin F."/>
            <person name="Kauserud H."/>
        </authorList>
    </citation>
    <scope>NUCLEOTIDE SEQUENCE</scope>
    <source>
        <strain evidence="2">CBHHK067</strain>
    </source>
</reference>
<evidence type="ECO:0000259" key="1">
    <source>
        <dbReference type="Pfam" id="PF18803"/>
    </source>
</evidence>
<keyword evidence="3" id="KW-1185">Reference proteome</keyword>
<dbReference type="AlphaFoldDB" id="A0AAD7G8I0"/>
<accession>A0AAD7G8I0</accession>
<feature type="domain" description="CxC2-like cysteine cluster KDZ transposase-associated" evidence="1">
    <location>
        <begin position="79"/>
        <end position="126"/>
    </location>
</feature>
<comment type="caution">
    <text evidence="2">The sequence shown here is derived from an EMBL/GenBank/DDBJ whole genome shotgun (WGS) entry which is preliminary data.</text>
</comment>
<evidence type="ECO:0000313" key="3">
    <source>
        <dbReference type="Proteomes" id="UP001221757"/>
    </source>
</evidence>
<proteinExistence type="predicted"/>
<dbReference type="InterPro" id="IPR041457">
    <property type="entry name" value="CxC2_KDZ-assoc"/>
</dbReference>
<dbReference type="EMBL" id="JARKIE010000136">
    <property type="protein sequence ID" value="KAJ7677645.1"/>
    <property type="molecule type" value="Genomic_DNA"/>
</dbReference>
<name>A0AAD7G8I0_MYCRO</name>
<sequence length="172" mass="19745">MNREQRNQILQRIRKLEKEFPVLEPDVACNCGGPDPIYRCEQCFTPVFMCKQCTLDWHRLTPLHRIETFKDGRLHSGNLKALGLRVQLGHPLPEACPLRISDDNFVIIDAQGAHEVMLDYCGEAAFRQWRILQHLKMLKLRDAMLDRIHANNVVSFGPACVEPGKDMPDIEA</sequence>
<dbReference type="Proteomes" id="UP001221757">
    <property type="component" value="Unassembled WGS sequence"/>
</dbReference>
<protein>
    <recommendedName>
        <fullName evidence="1">CxC2-like cysteine cluster KDZ transposase-associated domain-containing protein</fullName>
    </recommendedName>
</protein>
<evidence type="ECO:0000313" key="2">
    <source>
        <dbReference type="EMBL" id="KAJ7677645.1"/>
    </source>
</evidence>